<organism evidence="2">
    <name type="scientific">Methylophaga aminisulfidivorans</name>
    <dbReference type="NCBI Taxonomy" id="230105"/>
    <lineage>
        <taxon>Bacteria</taxon>
        <taxon>Pseudomonadati</taxon>
        <taxon>Pseudomonadota</taxon>
        <taxon>Gammaproteobacteria</taxon>
        <taxon>Thiotrichales</taxon>
        <taxon>Piscirickettsiaceae</taxon>
        <taxon>Methylophaga</taxon>
    </lineage>
</organism>
<accession>A0A7C1ZQB1</accession>
<dbReference type="EMBL" id="DRHY01000166">
    <property type="protein sequence ID" value="HEC74203.1"/>
    <property type="molecule type" value="Genomic_DNA"/>
</dbReference>
<feature type="compositionally biased region" description="Basic and acidic residues" evidence="1">
    <location>
        <begin position="20"/>
        <end position="31"/>
    </location>
</feature>
<gene>
    <name evidence="2" type="ORF">ENI26_07505</name>
</gene>
<sequence length="31" mass="3535">AILLMEALDRPTKSNSKLKAASERYENKTQQ</sequence>
<comment type="caution">
    <text evidence="2">The sequence shown here is derived from an EMBL/GenBank/DDBJ whole genome shotgun (WGS) entry which is preliminary data.</text>
</comment>
<protein>
    <submittedName>
        <fullName evidence="2">DUF1778 domain-containing protein</fullName>
    </submittedName>
</protein>
<dbReference type="AlphaFoldDB" id="A0A7C1ZQB1"/>
<feature type="non-terminal residue" evidence="2">
    <location>
        <position position="1"/>
    </location>
</feature>
<evidence type="ECO:0000256" key="1">
    <source>
        <dbReference type="SAM" id="MobiDB-lite"/>
    </source>
</evidence>
<evidence type="ECO:0000313" key="2">
    <source>
        <dbReference type="EMBL" id="HEC74203.1"/>
    </source>
</evidence>
<proteinExistence type="predicted"/>
<reference evidence="2" key="1">
    <citation type="journal article" date="2020" name="mSystems">
        <title>Genome- and Community-Level Interaction Insights into Carbon Utilization and Element Cycling Functions of Hydrothermarchaeota in Hydrothermal Sediment.</title>
        <authorList>
            <person name="Zhou Z."/>
            <person name="Liu Y."/>
            <person name="Xu W."/>
            <person name="Pan J."/>
            <person name="Luo Z.H."/>
            <person name="Li M."/>
        </authorList>
    </citation>
    <scope>NUCLEOTIDE SEQUENCE [LARGE SCALE GENOMIC DNA]</scope>
    <source>
        <strain evidence="2">HyVt-380</strain>
    </source>
</reference>
<dbReference type="Proteomes" id="UP000886384">
    <property type="component" value="Unassembled WGS sequence"/>
</dbReference>
<dbReference type="Gene3D" id="1.20.890.30">
    <property type="entry name" value="VCA0319-like"/>
    <property type="match status" value="1"/>
</dbReference>
<name>A0A7C1ZQB1_9GAMM</name>
<feature type="region of interest" description="Disordered" evidence="1">
    <location>
        <begin position="1"/>
        <end position="31"/>
    </location>
</feature>